<keyword evidence="1" id="KW-1133">Transmembrane helix</keyword>
<sequence>MEKLFCILLNFILPGVGTLVLKRTLNGSLQLALSLFSILLILTVWLTFYGLVLYAFVWLWALIEAILIKDAESSNPTPQ</sequence>
<gene>
    <name evidence="2" type="ORF">SAMN06265368_1765</name>
</gene>
<protein>
    <submittedName>
        <fullName evidence="2">Uncharacterized protein</fullName>
    </submittedName>
</protein>
<dbReference type="EMBL" id="OBEL01000001">
    <property type="protein sequence ID" value="SNZ08669.1"/>
    <property type="molecule type" value="Genomic_DNA"/>
</dbReference>
<dbReference type="AlphaFoldDB" id="A0A285NGU9"/>
<proteinExistence type="predicted"/>
<name>A0A285NGU9_9HYPH</name>
<evidence type="ECO:0000313" key="2">
    <source>
        <dbReference type="EMBL" id="SNZ08669.1"/>
    </source>
</evidence>
<evidence type="ECO:0000313" key="3">
    <source>
        <dbReference type="Proteomes" id="UP000219439"/>
    </source>
</evidence>
<organism evidence="2 3">
    <name type="scientific">Cohaesibacter gelatinilyticus</name>
    <dbReference type="NCBI Taxonomy" id="372072"/>
    <lineage>
        <taxon>Bacteria</taxon>
        <taxon>Pseudomonadati</taxon>
        <taxon>Pseudomonadota</taxon>
        <taxon>Alphaproteobacteria</taxon>
        <taxon>Hyphomicrobiales</taxon>
        <taxon>Cohaesibacteraceae</taxon>
    </lineage>
</organism>
<dbReference type="Proteomes" id="UP000219439">
    <property type="component" value="Unassembled WGS sequence"/>
</dbReference>
<keyword evidence="1" id="KW-0472">Membrane</keyword>
<feature type="transmembrane region" description="Helical" evidence="1">
    <location>
        <begin position="34"/>
        <end position="63"/>
    </location>
</feature>
<keyword evidence="3" id="KW-1185">Reference proteome</keyword>
<reference evidence="2 3" key="1">
    <citation type="submission" date="2017-09" db="EMBL/GenBank/DDBJ databases">
        <authorList>
            <person name="Ehlers B."/>
            <person name="Leendertz F.H."/>
        </authorList>
    </citation>
    <scope>NUCLEOTIDE SEQUENCE [LARGE SCALE GENOMIC DNA]</scope>
    <source>
        <strain evidence="2 3">DSM 18289</strain>
    </source>
</reference>
<accession>A0A285NGU9</accession>
<keyword evidence="1" id="KW-0812">Transmembrane</keyword>
<evidence type="ECO:0000256" key="1">
    <source>
        <dbReference type="SAM" id="Phobius"/>
    </source>
</evidence>
<dbReference type="RefSeq" id="WP_097152883.1">
    <property type="nucleotide sequence ID" value="NZ_OBEL01000001.1"/>
</dbReference>